<protein>
    <submittedName>
        <fullName evidence="1">Uncharacterized protein</fullName>
    </submittedName>
</protein>
<organism evidence="1 2">
    <name type="scientific">Endomicrobium trichonymphae</name>
    <dbReference type="NCBI Taxonomy" id="1408204"/>
    <lineage>
        <taxon>Bacteria</taxon>
        <taxon>Pseudomonadati</taxon>
        <taxon>Elusimicrobiota</taxon>
        <taxon>Endomicrobiia</taxon>
        <taxon>Endomicrobiales</taxon>
        <taxon>Endomicrobiaceae</taxon>
        <taxon>Candidatus Endomicrobiellum</taxon>
    </lineage>
</organism>
<evidence type="ECO:0000313" key="1">
    <source>
        <dbReference type="EMBL" id="OEG69098.1"/>
    </source>
</evidence>
<evidence type="ECO:0000313" key="2">
    <source>
        <dbReference type="Proteomes" id="UP000095237"/>
    </source>
</evidence>
<accession>A0A1E5IGG5</accession>
<keyword evidence="2" id="KW-1185">Reference proteome</keyword>
<dbReference type="EMBL" id="LNVX01000854">
    <property type="protein sequence ID" value="OEG69098.1"/>
    <property type="molecule type" value="Genomic_DNA"/>
</dbReference>
<dbReference type="AlphaFoldDB" id="A0A1E5IGG5"/>
<sequence length="98" mass="10886">MFALASSFYIYGYLVAPLIKFAVSRTREFQADSTATLITRNPQGLIDVLKKISGNSTVEKLSDKQTISSICIANPLAKDKQNSFFLKNFGTFHNTPAY</sequence>
<name>A0A1E5IGG5_ENDTX</name>
<comment type="caution">
    <text evidence="1">The sequence shown here is derived from an EMBL/GenBank/DDBJ whole genome shotgun (WGS) entry which is preliminary data.</text>
</comment>
<proteinExistence type="predicted"/>
<gene>
    <name evidence="1" type="ORF">ATZ36_11545</name>
</gene>
<reference evidence="1 2" key="1">
    <citation type="submission" date="2015-11" db="EMBL/GenBank/DDBJ databases">
        <title>Evidence for parallel genomic evolution in an endosymbiosis of termite gut flagellates.</title>
        <authorList>
            <person name="Zheng H."/>
        </authorList>
    </citation>
    <scope>NUCLEOTIDE SEQUENCE [LARGE SCALE GENOMIC DNA]</scope>
    <source>
        <strain evidence="1 2">CET450</strain>
    </source>
</reference>
<dbReference type="Proteomes" id="UP000095237">
    <property type="component" value="Unassembled WGS sequence"/>
</dbReference>